<dbReference type="Pfam" id="PF01039">
    <property type="entry name" value="Carboxyl_trans"/>
    <property type="match status" value="1"/>
</dbReference>
<evidence type="ECO:0000313" key="4">
    <source>
        <dbReference type="EMBL" id="GAB16399.1"/>
    </source>
</evidence>
<dbReference type="GO" id="GO:2001295">
    <property type="term" value="P:malonyl-CoA biosynthetic process"/>
    <property type="evidence" value="ECO:0007669"/>
    <property type="project" value="TreeGrafter"/>
</dbReference>
<dbReference type="PROSITE" id="PS50989">
    <property type="entry name" value="COA_CT_CTER"/>
    <property type="match status" value="1"/>
</dbReference>
<dbReference type="InterPro" id="IPR000438">
    <property type="entry name" value="Acetyl_CoA_COase_Trfase_b_su"/>
</dbReference>
<dbReference type="Proteomes" id="UP000003828">
    <property type="component" value="Unassembled WGS sequence"/>
</dbReference>
<organism evidence="4 5">
    <name type="scientific">Arthrobacter globiformis (strain ATCC 8010 / DSM 20124 / JCM 1332 / NBRC 12137 / NCIMB 8907 / NRRL B-2979 / 168)</name>
    <dbReference type="NCBI Taxonomy" id="1077972"/>
    <lineage>
        <taxon>Bacteria</taxon>
        <taxon>Bacillati</taxon>
        <taxon>Actinomycetota</taxon>
        <taxon>Actinomycetes</taxon>
        <taxon>Micrococcales</taxon>
        <taxon>Micrococcaceae</taxon>
        <taxon>Arthrobacter</taxon>
    </lineage>
</organism>
<evidence type="ECO:0000259" key="3">
    <source>
        <dbReference type="PROSITE" id="PS50989"/>
    </source>
</evidence>
<dbReference type="PANTHER" id="PTHR42995:SF5">
    <property type="entry name" value="ACETYL-COENZYME A CARBOXYLASE CARBOXYL TRANSFERASE SUBUNIT BETA, CHLOROPLASTIC"/>
    <property type="match status" value="1"/>
</dbReference>
<dbReference type="GO" id="GO:0003989">
    <property type="term" value="F:acetyl-CoA carboxylase activity"/>
    <property type="evidence" value="ECO:0007669"/>
    <property type="project" value="InterPro"/>
</dbReference>
<sequence length="511" mass="53877">MAADPSAGQKVRHLDATELIAAVLDPGSYRSWDSPVVDPNPSPEYRQELAAAREKTGVDESVLTGEGLIRGRRVAVIVSEFRFLAGSIGLAAAERIVNAVERATREGLPLLAGPASGGTRMQEGTIAFLSMVKISAAVRAHRQAGLPYLVYLRHPTTGGVMASWGSLGHITVAEPGALLGFLGPRVYEALYGTPFPANVQVAENLFDKGLVDAVVPPWQLSDVVDRALSILVAGPHARVRPPRTLSVKPSDAGAWESIEISRNPRRPDLRQLLAYGARDVLPLNGTGQGEKDPGLLLALARFGQKSCVVIGHTRPRPSQQTAMGPASLREARRGMRLAEELGLPLVTVIDTGGAALSKEAEEGGLAGEIARSLHDLIGLNSPTVSVLMGQGTGGGALALFPADRTIAAQHAWLSPLPPEGASAIVHRSTEFAPAMSEAQGVNVASLYAHGMVEHIVDERGDAALEGRAFCQRLGQAIEYELAALSAAGVAELLPQRLEKYRNLGGLVPLPL</sequence>
<dbReference type="eggNOG" id="COG0825">
    <property type="taxonomic scope" value="Bacteria"/>
</dbReference>
<dbReference type="GO" id="GO:0009317">
    <property type="term" value="C:acetyl-CoA carboxylase complex"/>
    <property type="evidence" value="ECO:0007669"/>
    <property type="project" value="InterPro"/>
</dbReference>
<keyword evidence="5" id="KW-1185">Reference proteome</keyword>
<gene>
    <name evidence="4" type="primary">accD</name>
    <name evidence="4" type="ORF">ARGLB_118_00630</name>
</gene>
<dbReference type="RefSeq" id="WP_003806395.1">
    <property type="nucleotide sequence ID" value="NZ_BAEG01000118.1"/>
</dbReference>
<evidence type="ECO:0000256" key="1">
    <source>
        <dbReference type="ARBA" id="ARBA00022679"/>
    </source>
</evidence>
<dbReference type="InterPro" id="IPR011763">
    <property type="entry name" value="COA_CT_C"/>
</dbReference>
<evidence type="ECO:0000259" key="2">
    <source>
        <dbReference type="PROSITE" id="PS50980"/>
    </source>
</evidence>
<dbReference type="InterPro" id="IPR034733">
    <property type="entry name" value="AcCoA_carboxyl_beta"/>
</dbReference>
<keyword evidence="1" id="KW-0808">Transferase</keyword>
<dbReference type="EMBL" id="BAEG01000118">
    <property type="protein sequence ID" value="GAB16399.1"/>
    <property type="molecule type" value="Genomic_DNA"/>
</dbReference>
<proteinExistence type="predicted"/>
<dbReference type="OrthoDB" id="9772975at2"/>
<dbReference type="SUPFAM" id="SSF52096">
    <property type="entry name" value="ClpP/crotonase"/>
    <property type="match status" value="2"/>
</dbReference>
<accession>H0QU98</accession>
<protein>
    <submittedName>
        <fullName evidence="4">Acyl-CoA carboxylase beta chain</fullName>
    </submittedName>
</protein>
<feature type="domain" description="CoA carboxyltransferase C-terminal" evidence="3">
    <location>
        <begin position="245"/>
        <end position="483"/>
    </location>
</feature>
<evidence type="ECO:0000313" key="5">
    <source>
        <dbReference type="Proteomes" id="UP000003828"/>
    </source>
</evidence>
<name>H0QU98_ARTG1</name>
<dbReference type="InterPro" id="IPR011762">
    <property type="entry name" value="COA_CT_N"/>
</dbReference>
<feature type="domain" description="CoA carboxyltransferase N-terminal" evidence="2">
    <location>
        <begin position="1"/>
        <end position="246"/>
    </location>
</feature>
<dbReference type="PROSITE" id="PS50980">
    <property type="entry name" value="COA_CT_NTER"/>
    <property type="match status" value="1"/>
</dbReference>
<dbReference type="STRING" id="1077972.ARGLB_118_00630"/>
<reference evidence="4 5" key="1">
    <citation type="submission" date="2011-12" db="EMBL/GenBank/DDBJ databases">
        <title>Whole genome shotgun sequence of Arthrobacter globiformis NBRC 12137.</title>
        <authorList>
            <person name="Miyazawa S."/>
            <person name="Hosoyama A."/>
            <person name="Tsuchikane K."/>
            <person name="Katsumata H."/>
            <person name="Yamazaki S."/>
            <person name="Fujita N."/>
        </authorList>
    </citation>
    <scope>NUCLEOTIDE SEQUENCE [LARGE SCALE GENOMIC DNA]</scope>
    <source>
        <strain evidence="4 5">NBRC 12137</strain>
    </source>
</reference>
<dbReference type="Gene3D" id="3.90.226.10">
    <property type="entry name" value="2-enoyl-CoA Hydratase, Chain A, domain 1"/>
    <property type="match status" value="2"/>
</dbReference>
<dbReference type="PANTHER" id="PTHR42995">
    <property type="entry name" value="ACETYL-COENZYME A CARBOXYLASE CARBOXYL TRANSFERASE SUBUNIT BETA, CHLOROPLASTIC"/>
    <property type="match status" value="1"/>
</dbReference>
<dbReference type="eggNOG" id="COG0777">
    <property type="taxonomic scope" value="Bacteria"/>
</dbReference>
<dbReference type="GO" id="GO:0006633">
    <property type="term" value="P:fatty acid biosynthetic process"/>
    <property type="evidence" value="ECO:0007669"/>
    <property type="project" value="InterPro"/>
</dbReference>
<comment type="caution">
    <text evidence="4">The sequence shown here is derived from an EMBL/GenBank/DDBJ whole genome shotgun (WGS) entry which is preliminary data.</text>
</comment>
<dbReference type="AlphaFoldDB" id="H0QU98"/>
<dbReference type="InterPro" id="IPR029045">
    <property type="entry name" value="ClpP/crotonase-like_dom_sf"/>
</dbReference>
<dbReference type="PRINTS" id="PR01070">
    <property type="entry name" value="ACCCTRFRASEB"/>
</dbReference>
<dbReference type="GO" id="GO:0016740">
    <property type="term" value="F:transferase activity"/>
    <property type="evidence" value="ECO:0007669"/>
    <property type="project" value="UniProtKB-KW"/>
</dbReference>